<feature type="binding site" evidence="9">
    <location>
        <begin position="252"/>
        <end position="253"/>
    </location>
    <ligand>
        <name>cob(II)alamin</name>
        <dbReference type="ChEBI" id="CHEBI:16304"/>
    </ligand>
</feature>
<dbReference type="InterPro" id="IPR016024">
    <property type="entry name" value="ARM-type_fold"/>
</dbReference>
<accession>A0A1H0IT95</accession>
<dbReference type="InterPro" id="IPR017896">
    <property type="entry name" value="4Fe4S_Fe-S-bd"/>
</dbReference>
<evidence type="ECO:0000256" key="4">
    <source>
        <dbReference type="ARBA" id="ARBA00022723"/>
    </source>
</evidence>
<comment type="subunit">
    <text evidence="9">Monomer.</text>
</comment>
<dbReference type="GO" id="GO:0031419">
    <property type="term" value="F:cobalamin binding"/>
    <property type="evidence" value="ECO:0007669"/>
    <property type="project" value="UniProtKB-KW"/>
</dbReference>
<evidence type="ECO:0000256" key="8">
    <source>
        <dbReference type="ARBA" id="ARBA00023014"/>
    </source>
</evidence>
<proteinExistence type="inferred from homology"/>
<dbReference type="GO" id="GO:0052693">
    <property type="term" value="F:epoxyqueuosine reductase activity"/>
    <property type="evidence" value="ECO:0007669"/>
    <property type="project" value="UniProtKB-UniRule"/>
</dbReference>
<dbReference type="EMBL" id="FNIT01000005">
    <property type="protein sequence ID" value="SDO34595.1"/>
    <property type="molecule type" value="Genomic_DNA"/>
</dbReference>
<protein>
    <recommendedName>
        <fullName evidence="9">Epoxyqueuosine reductase</fullName>
        <ecNumber evidence="9">1.17.99.6</ecNumber>
    </recommendedName>
    <alternativeName>
        <fullName evidence="9">Queuosine biosynthesis protein QueG</fullName>
    </alternativeName>
</protein>
<feature type="binding site" evidence="9">
    <location>
        <position position="145"/>
    </location>
    <ligand>
        <name>cob(II)alamin</name>
        <dbReference type="ChEBI" id="CHEBI:16304"/>
    </ligand>
</feature>
<feature type="binding site" evidence="9">
    <location>
        <position position="227"/>
    </location>
    <ligand>
        <name>cob(II)alamin</name>
        <dbReference type="ChEBI" id="CHEBI:16304"/>
    </ligand>
</feature>
<reference evidence="11 12" key="1">
    <citation type="submission" date="2016-10" db="EMBL/GenBank/DDBJ databases">
        <authorList>
            <person name="de Groot N.N."/>
        </authorList>
    </citation>
    <scope>NUCLEOTIDE SEQUENCE [LARGE SCALE GENOMIC DNA]</scope>
    <source>
        <strain evidence="12">L7-484,KACC 16230,DSM 25025</strain>
    </source>
</reference>
<keyword evidence="9" id="KW-0170">Cobalt</keyword>
<organism evidence="11 12">
    <name type="scientific">Aureimonas jatrophae</name>
    <dbReference type="NCBI Taxonomy" id="1166073"/>
    <lineage>
        <taxon>Bacteria</taxon>
        <taxon>Pseudomonadati</taxon>
        <taxon>Pseudomonadota</taxon>
        <taxon>Alphaproteobacteria</taxon>
        <taxon>Hyphomicrobiales</taxon>
        <taxon>Aurantimonadaceae</taxon>
        <taxon>Aureimonas</taxon>
    </lineage>
</organism>
<dbReference type="EC" id="1.17.99.6" evidence="9"/>
<evidence type="ECO:0000313" key="12">
    <source>
        <dbReference type="Proteomes" id="UP000198793"/>
    </source>
</evidence>
<dbReference type="PANTHER" id="PTHR30002">
    <property type="entry name" value="EPOXYQUEUOSINE REDUCTASE"/>
    <property type="match status" value="1"/>
</dbReference>
<evidence type="ECO:0000256" key="1">
    <source>
        <dbReference type="ARBA" id="ARBA00022485"/>
    </source>
</evidence>
<evidence type="ECO:0000256" key="2">
    <source>
        <dbReference type="ARBA" id="ARBA00022490"/>
    </source>
</evidence>
<keyword evidence="9" id="KW-0846">Cobalamin</keyword>
<dbReference type="InterPro" id="IPR013542">
    <property type="entry name" value="QueG_DUF1730"/>
</dbReference>
<keyword evidence="7 9" id="KW-0408">Iron</keyword>
<dbReference type="NCBIfam" id="TIGR00276">
    <property type="entry name" value="tRNA epoxyqueuosine(34) reductase QueG"/>
    <property type="match status" value="1"/>
</dbReference>
<feature type="binding site" evidence="9">
    <location>
        <position position="293"/>
    </location>
    <ligand>
        <name>tRNA</name>
        <dbReference type="ChEBI" id="CHEBI:17843"/>
    </ligand>
</feature>
<feature type="binding site" evidence="9">
    <location>
        <position position="252"/>
    </location>
    <ligand>
        <name>[4Fe-4S] cluster</name>
        <dbReference type="ChEBI" id="CHEBI:49883"/>
        <label>2</label>
    </ligand>
</feature>
<feature type="binding site" evidence="9">
    <location>
        <position position="202"/>
    </location>
    <ligand>
        <name>[4Fe-4S] cluster</name>
        <dbReference type="ChEBI" id="CHEBI:49883"/>
        <label>1</label>
    </ligand>
</feature>
<feature type="binding site" evidence="9">
    <location>
        <position position="225"/>
    </location>
    <ligand>
        <name>[4Fe-4S] cluster</name>
        <dbReference type="ChEBI" id="CHEBI:49883"/>
        <label>2</label>
    </ligand>
</feature>
<evidence type="ECO:0000256" key="3">
    <source>
        <dbReference type="ARBA" id="ARBA00022694"/>
    </source>
</evidence>
<comment type="catalytic activity">
    <reaction evidence="9">
        <text>epoxyqueuosine(34) in tRNA + AH2 = queuosine(34) in tRNA + A + H2O</text>
        <dbReference type="Rhea" id="RHEA:32159"/>
        <dbReference type="Rhea" id="RHEA-COMP:18571"/>
        <dbReference type="Rhea" id="RHEA-COMP:18582"/>
        <dbReference type="ChEBI" id="CHEBI:13193"/>
        <dbReference type="ChEBI" id="CHEBI:15377"/>
        <dbReference type="ChEBI" id="CHEBI:17499"/>
        <dbReference type="ChEBI" id="CHEBI:194431"/>
        <dbReference type="ChEBI" id="CHEBI:194443"/>
        <dbReference type="EC" id="1.17.99.6"/>
    </reaction>
</comment>
<comment type="pathway">
    <text evidence="9">tRNA modification; tRNA-queuosine biosynthesis.</text>
</comment>
<keyword evidence="1 9" id="KW-0004">4Fe-4S</keyword>
<feature type="binding site" evidence="9">
    <location>
        <position position="199"/>
    </location>
    <ligand>
        <name>[4Fe-4S] cluster</name>
        <dbReference type="ChEBI" id="CHEBI:49883"/>
        <label>1</label>
    </ligand>
</feature>
<comment type="cofactor">
    <cofactor evidence="9">
        <name>cob(II)alamin</name>
        <dbReference type="ChEBI" id="CHEBI:16304"/>
    </cofactor>
</comment>
<keyword evidence="6 9" id="KW-0560">Oxidoreductase</keyword>
<dbReference type="SUPFAM" id="SSF48371">
    <property type="entry name" value="ARM repeat"/>
    <property type="match status" value="1"/>
</dbReference>
<dbReference type="Proteomes" id="UP000198793">
    <property type="component" value="Unassembled WGS sequence"/>
</dbReference>
<dbReference type="GO" id="GO:0046872">
    <property type="term" value="F:metal ion binding"/>
    <property type="evidence" value="ECO:0007669"/>
    <property type="project" value="UniProtKB-KW"/>
</dbReference>
<keyword evidence="2 9" id="KW-0963">Cytoplasm</keyword>
<dbReference type="GO" id="GO:0051539">
    <property type="term" value="F:4 iron, 4 sulfur cluster binding"/>
    <property type="evidence" value="ECO:0007669"/>
    <property type="project" value="UniProtKB-KW"/>
</dbReference>
<feature type="binding site" evidence="9">
    <location>
        <position position="63"/>
    </location>
    <ligand>
        <name>cob(II)alamin</name>
        <dbReference type="ChEBI" id="CHEBI:16304"/>
    </ligand>
</feature>
<dbReference type="GO" id="GO:0008616">
    <property type="term" value="P:tRNA queuosine(34) biosynthetic process"/>
    <property type="evidence" value="ECO:0007669"/>
    <property type="project" value="UniProtKB-UniRule"/>
</dbReference>
<comment type="similarity">
    <text evidence="9">Belongs to the QueG family.</text>
</comment>
<keyword evidence="12" id="KW-1185">Reference proteome</keyword>
<dbReference type="Gene3D" id="1.25.10.10">
    <property type="entry name" value="Leucine-rich Repeat Variant"/>
    <property type="match status" value="1"/>
</dbReference>
<feature type="domain" description="4Fe-4S ferredoxin-type" evidence="10">
    <location>
        <begin position="190"/>
        <end position="219"/>
    </location>
</feature>
<gene>
    <name evidence="9" type="primary">queG</name>
    <name evidence="11" type="ORF">SAMN05192530_105323</name>
</gene>
<evidence type="ECO:0000256" key="9">
    <source>
        <dbReference type="HAMAP-Rule" id="MF_00916"/>
    </source>
</evidence>
<dbReference type="Pfam" id="PF13484">
    <property type="entry name" value="Fer4_16"/>
    <property type="match status" value="1"/>
</dbReference>
<keyword evidence="8 9" id="KW-0411">Iron-sulfur</keyword>
<dbReference type="RefSeq" id="WP_090674036.1">
    <property type="nucleotide sequence ID" value="NZ_FNIT01000005.1"/>
</dbReference>
<dbReference type="HAMAP" id="MF_00916">
    <property type="entry name" value="QueG"/>
    <property type="match status" value="1"/>
</dbReference>
<dbReference type="AlphaFoldDB" id="A0A1H0IT95"/>
<evidence type="ECO:0000256" key="5">
    <source>
        <dbReference type="ARBA" id="ARBA00022785"/>
    </source>
</evidence>
<feature type="binding site" evidence="9">
    <location>
        <position position="209"/>
    </location>
    <ligand>
        <name>[4Fe-4S] cluster</name>
        <dbReference type="ChEBI" id="CHEBI:49883"/>
        <label>2</label>
    </ligand>
</feature>
<sequence>MADPLSPAALRRFLDADARRLGFDAVGVARASENTAAAAGLEAFVDAGFHGTMGWLPETASRRRSVGSLWPEARTVIVLGLNYGPDEDPLAINARPDRGAISVYARHRDYHDVVKGKLKELAGRLLARAGTQADGEPHGVKVFVDTAPLMEKPLGQAAGLGWQGKHTNLVSRAHGSWLFLGSILTTLDLAPDEPGEDSCGSCRRCQDACPTHAFPEPYRLDARRCISYLTIETRHVVPRDLRAPIGNRVYGCDDCLAVCPWNKFASAAREAKLRARDDLRAPALSELLALDDRAFRALFAGSPIKRIGRDKFVSNCLIAAGNSADPALLPPVRERLGDAAPLVRAMAVWALARLAPADALAARAAALHNERDDLVRSEWDAIDRQDA</sequence>
<feature type="binding site" evidence="9">
    <location>
        <position position="180"/>
    </location>
    <ligand>
        <name>cob(II)alamin</name>
        <dbReference type="ChEBI" id="CHEBI:16304"/>
    </ligand>
</feature>
<evidence type="ECO:0000256" key="6">
    <source>
        <dbReference type="ARBA" id="ARBA00023002"/>
    </source>
</evidence>
<dbReference type="UniPathway" id="UPA00392"/>
<feature type="binding site" evidence="9">
    <location>
        <position position="169"/>
    </location>
    <ligand>
        <name>cob(II)alamin</name>
        <dbReference type="ChEBI" id="CHEBI:16304"/>
    </ligand>
</feature>
<dbReference type="SUPFAM" id="SSF46548">
    <property type="entry name" value="alpha-helical ferredoxin"/>
    <property type="match status" value="1"/>
</dbReference>
<keyword evidence="4 9" id="KW-0479">Metal-binding</keyword>
<name>A0A1H0IT95_9HYPH</name>
<dbReference type="OrthoDB" id="9784571at2"/>
<feature type="binding site" evidence="9">
    <location>
        <position position="255"/>
    </location>
    <ligand>
        <name>[4Fe-4S] cluster</name>
        <dbReference type="ChEBI" id="CHEBI:49883"/>
        <label>2</label>
    </ligand>
</feature>
<dbReference type="Pfam" id="PF13646">
    <property type="entry name" value="HEAT_2"/>
    <property type="match status" value="1"/>
</dbReference>
<keyword evidence="3 9" id="KW-0819">tRNA processing</keyword>
<comment type="caution">
    <text evidence="9">Lacks conserved residue(s) required for the propagation of feature annotation.</text>
</comment>
<dbReference type="GO" id="GO:0005737">
    <property type="term" value="C:cytoplasm"/>
    <property type="evidence" value="ECO:0007669"/>
    <property type="project" value="UniProtKB-SubCell"/>
</dbReference>
<comment type="function">
    <text evidence="9">Catalyzes the conversion of epoxyqueuosine (oQ) to queuosine (Q), which is a hypermodified base found in the wobble positions of tRNA(Asp), tRNA(Asn), tRNA(His) and tRNA(Tyr).</text>
</comment>
<dbReference type="Gene3D" id="3.30.70.20">
    <property type="match status" value="1"/>
</dbReference>
<feature type="active site" description="Proton donor" evidence="9">
    <location>
        <position position="145"/>
    </location>
</feature>
<comment type="cofactor">
    <cofactor evidence="9">
        <name>[4Fe-4S] cluster</name>
        <dbReference type="ChEBI" id="CHEBI:49883"/>
    </cofactor>
    <text evidence="9">Binds 2 [4Fe-4S] clusters per monomer.</text>
</comment>
<feature type="binding site" evidence="9">
    <location>
        <position position="205"/>
    </location>
    <ligand>
        <name>[4Fe-4S] cluster</name>
        <dbReference type="ChEBI" id="CHEBI:49883"/>
        <label>1</label>
    </ligand>
</feature>
<evidence type="ECO:0000313" key="11">
    <source>
        <dbReference type="EMBL" id="SDO34595.1"/>
    </source>
</evidence>
<evidence type="ECO:0000256" key="7">
    <source>
        <dbReference type="ARBA" id="ARBA00023004"/>
    </source>
</evidence>
<dbReference type="InterPro" id="IPR017900">
    <property type="entry name" value="4Fe4S_Fe_S_CS"/>
</dbReference>
<feature type="binding site" evidence="9">
    <location>
        <position position="259"/>
    </location>
    <ligand>
        <name>[4Fe-4S] cluster</name>
        <dbReference type="ChEBI" id="CHEBI:49883"/>
        <label>1</label>
    </ligand>
</feature>
<dbReference type="InterPro" id="IPR011989">
    <property type="entry name" value="ARM-like"/>
</dbReference>
<dbReference type="PROSITE" id="PS00198">
    <property type="entry name" value="4FE4S_FER_1"/>
    <property type="match status" value="1"/>
</dbReference>
<dbReference type="PANTHER" id="PTHR30002:SF4">
    <property type="entry name" value="EPOXYQUEUOSINE REDUCTASE"/>
    <property type="match status" value="1"/>
</dbReference>
<dbReference type="Pfam" id="PF08331">
    <property type="entry name" value="QueG_DUF1730"/>
    <property type="match status" value="1"/>
</dbReference>
<keyword evidence="5 9" id="KW-0671">Queuosine biosynthesis</keyword>
<dbReference type="InterPro" id="IPR004453">
    <property type="entry name" value="QueG"/>
</dbReference>
<evidence type="ECO:0000259" key="10">
    <source>
        <dbReference type="PROSITE" id="PS51379"/>
    </source>
</evidence>
<comment type="subcellular location">
    <subcellularLocation>
        <location evidence="9">Cytoplasm</location>
    </subcellularLocation>
</comment>
<dbReference type="STRING" id="1166073.SAMN05192530_105323"/>
<dbReference type="PROSITE" id="PS51379">
    <property type="entry name" value="4FE4S_FER_2"/>
    <property type="match status" value="1"/>
</dbReference>